<dbReference type="Proteomes" id="UP000095284">
    <property type="component" value="Unplaced"/>
</dbReference>
<keyword evidence="1" id="KW-0732">Signal</keyword>
<evidence type="ECO:0000256" key="1">
    <source>
        <dbReference type="SAM" id="SignalP"/>
    </source>
</evidence>
<name>A0A1I7RYS5_BURXY</name>
<reference evidence="6" key="1">
    <citation type="submission" date="2016-11" db="UniProtKB">
        <authorList>
            <consortium name="WormBaseParasite"/>
        </authorList>
    </citation>
    <scope>IDENTIFICATION</scope>
</reference>
<accession>A0A1I7RYS5</accession>
<protein>
    <submittedName>
        <fullName evidence="2">(pine wood nematode) hypothetical protein</fullName>
    </submittedName>
</protein>
<dbReference type="WBParaSite" id="BXY_0589300.1">
    <property type="protein sequence ID" value="BXY_0589300.1"/>
    <property type="gene ID" value="BXY_0589300"/>
</dbReference>
<evidence type="ECO:0000313" key="3">
    <source>
        <dbReference type="EMBL" id="CAG9092307.1"/>
    </source>
</evidence>
<reference evidence="3" key="2">
    <citation type="submission" date="2020-08" db="EMBL/GenBank/DDBJ databases">
        <authorList>
            <person name="Kikuchi T."/>
        </authorList>
    </citation>
    <scope>NUCLEOTIDE SEQUENCE</scope>
    <source>
        <strain evidence="2">Ka4C1</strain>
    </source>
</reference>
<organism evidence="4 6">
    <name type="scientific">Bursaphelenchus xylophilus</name>
    <name type="common">Pinewood nematode worm</name>
    <name type="synonym">Aphelenchoides xylophilus</name>
    <dbReference type="NCBI Taxonomy" id="6326"/>
    <lineage>
        <taxon>Eukaryota</taxon>
        <taxon>Metazoa</taxon>
        <taxon>Ecdysozoa</taxon>
        <taxon>Nematoda</taxon>
        <taxon>Chromadorea</taxon>
        <taxon>Rhabditida</taxon>
        <taxon>Tylenchina</taxon>
        <taxon>Tylenchomorpha</taxon>
        <taxon>Aphelenchoidea</taxon>
        <taxon>Aphelenchoididae</taxon>
        <taxon>Bursaphelenchus</taxon>
    </lineage>
</organism>
<evidence type="ECO:0000313" key="6">
    <source>
        <dbReference type="WBParaSite" id="BXY_0589300.1"/>
    </source>
</evidence>
<feature type="chain" id="PRO_5036022008" evidence="1">
    <location>
        <begin position="21"/>
        <end position="138"/>
    </location>
</feature>
<dbReference type="EMBL" id="CAJFCV020000002">
    <property type="protein sequence ID" value="CAG9092307.1"/>
    <property type="molecule type" value="Genomic_DNA"/>
</dbReference>
<dbReference type="AlphaFoldDB" id="A0A1I7RYS5"/>
<dbReference type="Proteomes" id="UP000659654">
    <property type="component" value="Unassembled WGS sequence"/>
</dbReference>
<proteinExistence type="predicted"/>
<sequence length="138" mass="15704">MQSFVPLTVIALFLLTKVRSDANDDKCAACLELFELLDDLNSHQNVEQTNFSKNTEFACNILQFNLKTPAIYNVCVFVKTNIPNIYNYVRTVDQGVKPKKHCQVFFRCKFPEVIPRVPQKDSTVAADNDTKNEISSKP</sequence>
<dbReference type="EMBL" id="CAJFDI010000002">
    <property type="protein sequence ID" value="CAD5213300.1"/>
    <property type="molecule type" value="Genomic_DNA"/>
</dbReference>
<evidence type="ECO:0000313" key="5">
    <source>
        <dbReference type="Proteomes" id="UP000659654"/>
    </source>
</evidence>
<keyword evidence="5" id="KW-1185">Reference proteome</keyword>
<dbReference type="Proteomes" id="UP000582659">
    <property type="component" value="Unassembled WGS sequence"/>
</dbReference>
<evidence type="ECO:0000313" key="2">
    <source>
        <dbReference type="EMBL" id="CAD5213300.1"/>
    </source>
</evidence>
<gene>
    <name evidence="2" type="ORF">BXYJ_LOCUS2961</name>
</gene>
<evidence type="ECO:0000313" key="4">
    <source>
        <dbReference type="Proteomes" id="UP000095284"/>
    </source>
</evidence>
<feature type="signal peptide" evidence="1">
    <location>
        <begin position="1"/>
        <end position="20"/>
    </location>
</feature>